<gene>
    <name evidence="2" type="ORF">METZ01_LOCUS146845</name>
</gene>
<dbReference type="EMBL" id="UINC01023070">
    <property type="protein sequence ID" value="SVA93991.1"/>
    <property type="molecule type" value="Genomic_DNA"/>
</dbReference>
<organism evidence="2">
    <name type="scientific">marine metagenome</name>
    <dbReference type="NCBI Taxonomy" id="408172"/>
    <lineage>
        <taxon>unclassified sequences</taxon>
        <taxon>metagenomes</taxon>
        <taxon>ecological metagenomes</taxon>
    </lineage>
</organism>
<dbReference type="InterPro" id="IPR011704">
    <property type="entry name" value="ATPase_dyneun-rel_AAA"/>
</dbReference>
<proteinExistence type="predicted"/>
<dbReference type="CDD" id="cd00009">
    <property type="entry name" value="AAA"/>
    <property type="match status" value="1"/>
</dbReference>
<dbReference type="InterPro" id="IPR027417">
    <property type="entry name" value="P-loop_NTPase"/>
</dbReference>
<dbReference type="PANTHER" id="PTHR42759">
    <property type="entry name" value="MOXR FAMILY PROTEIN"/>
    <property type="match status" value="1"/>
</dbReference>
<dbReference type="AlphaFoldDB" id="A0A381ZYE6"/>
<dbReference type="GO" id="GO:0016887">
    <property type="term" value="F:ATP hydrolysis activity"/>
    <property type="evidence" value="ECO:0007669"/>
    <property type="project" value="InterPro"/>
</dbReference>
<dbReference type="Pfam" id="PF07728">
    <property type="entry name" value="AAA_5"/>
    <property type="match status" value="1"/>
</dbReference>
<dbReference type="InterPro" id="IPR050764">
    <property type="entry name" value="CbbQ/NirQ/NorQ/GpvN"/>
</dbReference>
<feature type="domain" description="ATPase dynein-related AAA" evidence="1">
    <location>
        <begin position="41"/>
        <end position="195"/>
    </location>
</feature>
<accession>A0A381ZYE6</accession>
<evidence type="ECO:0000313" key="2">
    <source>
        <dbReference type="EMBL" id="SVA93991.1"/>
    </source>
</evidence>
<dbReference type="SUPFAM" id="SSF52540">
    <property type="entry name" value="P-loop containing nucleoside triphosphate hydrolases"/>
    <property type="match status" value="1"/>
</dbReference>
<reference evidence="2" key="1">
    <citation type="submission" date="2018-05" db="EMBL/GenBank/DDBJ databases">
        <authorList>
            <person name="Lanie J.A."/>
            <person name="Ng W.-L."/>
            <person name="Kazmierczak K.M."/>
            <person name="Andrzejewski T.M."/>
            <person name="Davidsen T.M."/>
            <person name="Wayne K.J."/>
            <person name="Tettelin H."/>
            <person name="Glass J.I."/>
            <person name="Rusch D."/>
            <person name="Podicherti R."/>
            <person name="Tsui H.-C.T."/>
            <person name="Winkler M.E."/>
        </authorList>
    </citation>
    <scope>NUCLEOTIDE SEQUENCE</scope>
</reference>
<sequence length="306" mass="34863">MKVTDINTVDDIRSSLDDHHYIANRGLATSIYLSLKMEKPIFLEGEPGVGKTEVGKVLSQILHTDLIRLQCYEGLDVHNAIYEWNYSRQILQIRMMEAEGQKDKEKISNEIFGPEFLIKRPLYQAIDHDGDNPPVLLIDELDRADEEFEAFLLEILSDFQISIPEIGTIKSEKPPVVVITSNRTREIHDALKRRCLYHWIEYPSAEQEFEIVKRKIPEANNVLGKQVVAFVQAVRQKDFYKLPGIAETLDWANALIKLGTTELSTEITSDTLGALLKYQDDIEKMDGEATQGLVQRAFTEADLIST</sequence>
<dbReference type="Gene3D" id="3.40.50.300">
    <property type="entry name" value="P-loop containing nucleotide triphosphate hydrolases"/>
    <property type="match status" value="1"/>
</dbReference>
<protein>
    <recommendedName>
        <fullName evidence="1">ATPase dynein-related AAA domain-containing protein</fullName>
    </recommendedName>
</protein>
<evidence type="ECO:0000259" key="1">
    <source>
        <dbReference type="Pfam" id="PF07728"/>
    </source>
</evidence>
<dbReference type="GO" id="GO:0005524">
    <property type="term" value="F:ATP binding"/>
    <property type="evidence" value="ECO:0007669"/>
    <property type="project" value="InterPro"/>
</dbReference>
<dbReference type="PANTHER" id="PTHR42759:SF1">
    <property type="entry name" value="MAGNESIUM-CHELATASE SUBUNIT CHLD"/>
    <property type="match status" value="1"/>
</dbReference>
<name>A0A381ZYE6_9ZZZZ</name>